<evidence type="ECO:0000256" key="4">
    <source>
        <dbReference type="ARBA" id="ARBA00022963"/>
    </source>
</evidence>
<dbReference type="SUPFAM" id="SSF48179">
    <property type="entry name" value="6-phosphogluconate dehydrogenase C-terminal domain-like"/>
    <property type="match status" value="2"/>
</dbReference>
<dbReference type="GO" id="GO:0006635">
    <property type="term" value="P:fatty acid beta-oxidation"/>
    <property type="evidence" value="ECO:0007669"/>
    <property type="project" value="UniProtKB-UniPathway"/>
</dbReference>
<dbReference type="Gene3D" id="3.90.226.10">
    <property type="entry name" value="2-enoyl-CoA Hydratase, Chain A, domain 1"/>
    <property type="match status" value="1"/>
</dbReference>
<evidence type="ECO:0000313" key="14">
    <source>
        <dbReference type="Proteomes" id="UP000552757"/>
    </source>
</evidence>
<dbReference type="InterPro" id="IPR050136">
    <property type="entry name" value="FA_oxidation_alpha_subunit"/>
</dbReference>
<dbReference type="InterPro" id="IPR001753">
    <property type="entry name" value="Enoyl-CoA_hydra/iso"/>
</dbReference>
<dbReference type="Gene3D" id="1.10.1040.50">
    <property type="match status" value="1"/>
</dbReference>
<dbReference type="CDD" id="cd06558">
    <property type="entry name" value="crotonase-like"/>
    <property type="match status" value="1"/>
</dbReference>
<evidence type="ECO:0000259" key="12">
    <source>
        <dbReference type="Pfam" id="PF02737"/>
    </source>
</evidence>
<keyword evidence="6" id="KW-0520">NAD</keyword>
<keyword evidence="8 13" id="KW-0456">Lyase</keyword>
<keyword evidence="5 13" id="KW-0560">Oxidoreductase</keyword>
<keyword evidence="14" id="KW-1185">Reference proteome</keyword>
<dbReference type="InterPro" id="IPR029045">
    <property type="entry name" value="ClpP/crotonase-like_dom_sf"/>
</dbReference>
<dbReference type="FunFam" id="3.40.50.720:FF:000009">
    <property type="entry name" value="Fatty oxidation complex, alpha subunit"/>
    <property type="match status" value="1"/>
</dbReference>
<dbReference type="SUPFAM" id="SSF52096">
    <property type="entry name" value="ClpP/crotonase"/>
    <property type="match status" value="1"/>
</dbReference>
<dbReference type="InterPro" id="IPR006176">
    <property type="entry name" value="3-OHacyl-CoA_DH_NAD-bd"/>
</dbReference>
<evidence type="ECO:0000256" key="3">
    <source>
        <dbReference type="ARBA" id="ARBA00022832"/>
    </source>
</evidence>
<evidence type="ECO:0000259" key="11">
    <source>
        <dbReference type="Pfam" id="PF00725"/>
    </source>
</evidence>
<evidence type="ECO:0000313" key="13">
    <source>
        <dbReference type="EMBL" id="MBB3982010.1"/>
    </source>
</evidence>
<gene>
    <name evidence="13" type="ORF">GGR44_001669</name>
</gene>
<dbReference type="GO" id="GO:0004300">
    <property type="term" value="F:enoyl-CoA hydratase activity"/>
    <property type="evidence" value="ECO:0007669"/>
    <property type="project" value="UniProtKB-EC"/>
</dbReference>
<dbReference type="InterPro" id="IPR036291">
    <property type="entry name" value="NAD(P)-bd_dom_sf"/>
</dbReference>
<dbReference type="GO" id="GO:0016509">
    <property type="term" value="F:long-chain (3S)-3-hydroxyacyl-CoA dehydrogenase (NAD+) activity"/>
    <property type="evidence" value="ECO:0007669"/>
    <property type="project" value="TreeGrafter"/>
</dbReference>
<reference evidence="13 14" key="1">
    <citation type="submission" date="2020-08" db="EMBL/GenBank/DDBJ databases">
        <title>Genomic Encyclopedia of Type Strains, Phase IV (KMG-IV): sequencing the most valuable type-strain genomes for metagenomic binning, comparative biology and taxonomic classification.</title>
        <authorList>
            <person name="Goeker M."/>
        </authorList>
    </citation>
    <scope>NUCLEOTIDE SEQUENCE [LARGE SCALE GENOMIC DNA]</scope>
    <source>
        <strain evidence="13 14">DSM 29348</strain>
    </source>
</reference>
<dbReference type="Pfam" id="PF00725">
    <property type="entry name" value="3HCDH"/>
    <property type="match status" value="1"/>
</dbReference>
<keyword evidence="3" id="KW-0276">Fatty acid metabolism</keyword>
<dbReference type="PANTHER" id="PTHR43612:SF3">
    <property type="entry name" value="TRIFUNCTIONAL ENZYME SUBUNIT ALPHA, MITOCHONDRIAL"/>
    <property type="match status" value="1"/>
</dbReference>
<evidence type="ECO:0000256" key="1">
    <source>
        <dbReference type="ARBA" id="ARBA00005005"/>
    </source>
</evidence>
<comment type="pathway">
    <text evidence="1">Lipid metabolism; fatty acid beta-oxidation.</text>
</comment>
<sequence length="722" mass="77621">MKTMRLEKAEDGFAILTLDAEGSMNVVNDAFIADMETATRDIAQDDGIKGVILTSGKATFMAGADLKQLVNGFGTLTPQQAYAFSKRATDMHRAIEQSGKPWVAAINGLALGGGFELALACHRRILVDDAKAQVGLPEVNVGLLPGSGGTVRLGIIAGMKTALDLLLSGRSVGPQEALKLKIVDEVVPADKLIDAARAWLATGPDPVKPWDVKGWTPPQKKGMTVPEDSAAYMMYTGGLAKLGYNQPAPAAILNSVFHGLQLPFDKALAVEGKYFAKLLTNPVARNIIRTTFISKQAAEKGARRPEGFPKFEARKVGVLGAGMMGAGIAFVSANAGIEVVLIDRDVPTAQKGKDYSAKVLGKLVEKGKMTQEKADAVLARITPTDDFALLAGCDMVVEAVFEDTAIKAETTKKAEAVLPAEAIFASNTSTLPISQLAQASRSPDQFIGLHFFSPVDRMGLVEVIMGKQTSKETLAKGLDFIAQLRKTPIVVNDSRGFYTSRVFQMLIHEGAAMLAEGVPPAVIENAAKAVGMPVGPLALLDELTLDLPLKIVDQAIAEEGDKYTPPAGTAVMRRMKDEIGRSSRKAGGAFYEYPEGGKKHLWKGLADHFPVKQGWDIEELKKRYLYAQAMETARCLEENVLETPQDADLGAIYGWGFPTWTGGTISYIDTIGIKTFVEESDRLAQRYGPRFLPSAWLRDKAARGEDFYAAASETSVKEPMPA</sequence>
<keyword evidence="13" id="KW-0413">Isomerase</keyword>
<dbReference type="EC" id="5.1.2.3" evidence="13"/>
<dbReference type="EC" id="4.2.1.17" evidence="13"/>
<dbReference type="GO" id="GO:0070403">
    <property type="term" value="F:NAD+ binding"/>
    <property type="evidence" value="ECO:0007669"/>
    <property type="project" value="InterPro"/>
</dbReference>
<comment type="caution">
    <text evidence="13">The sequence shown here is derived from an EMBL/GenBank/DDBJ whole genome shotgun (WGS) entry which is preliminary data.</text>
</comment>
<dbReference type="PANTHER" id="PTHR43612">
    <property type="entry name" value="TRIFUNCTIONAL ENZYME SUBUNIT ALPHA"/>
    <property type="match status" value="1"/>
</dbReference>
<keyword evidence="4" id="KW-0442">Lipid degradation</keyword>
<dbReference type="GO" id="GO:0008692">
    <property type="term" value="F:3-hydroxybutyryl-CoA epimerase activity"/>
    <property type="evidence" value="ECO:0007669"/>
    <property type="project" value="UniProtKB-EC"/>
</dbReference>
<dbReference type="EMBL" id="JACIEB010000003">
    <property type="protein sequence ID" value="MBB3982010.1"/>
    <property type="molecule type" value="Genomic_DNA"/>
</dbReference>
<dbReference type="RefSeq" id="WP_183955081.1">
    <property type="nucleotide sequence ID" value="NZ_JACIEB010000003.1"/>
</dbReference>
<evidence type="ECO:0000256" key="5">
    <source>
        <dbReference type="ARBA" id="ARBA00023002"/>
    </source>
</evidence>
<name>A0A7W6GNN4_9SPHN</name>
<dbReference type="InterPro" id="IPR006108">
    <property type="entry name" value="3HC_DH_C"/>
</dbReference>
<keyword evidence="9" id="KW-0511">Multifunctional enzyme</keyword>
<evidence type="ECO:0000256" key="8">
    <source>
        <dbReference type="ARBA" id="ARBA00023239"/>
    </source>
</evidence>
<dbReference type="InterPro" id="IPR008927">
    <property type="entry name" value="6-PGluconate_DH-like_C_sf"/>
</dbReference>
<dbReference type="Pfam" id="PF00378">
    <property type="entry name" value="ECH_1"/>
    <property type="match status" value="1"/>
</dbReference>
<organism evidence="13 14">
    <name type="scientific">Sphingobium fontiphilum</name>
    <dbReference type="NCBI Taxonomy" id="944425"/>
    <lineage>
        <taxon>Bacteria</taxon>
        <taxon>Pseudomonadati</taxon>
        <taxon>Pseudomonadota</taxon>
        <taxon>Alphaproteobacteria</taxon>
        <taxon>Sphingomonadales</taxon>
        <taxon>Sphingomonadaceae</taxon>
        <taxon>Sphingobium</taxon>
    </lineage>
</organism>
<evidence type="ECO:0000256" key="9">
    <source>
        <dbReference type="ARBA" id="ARBA00023268"/>
    </source>
</evidence>
<dbReference type="SUPFAM" id="SSF51735">
    <property type="entry name" value="NAD(P)-binding Rossmann-fold domains"/>
    <property type="match status" value="1"/>
</dbReference>
<feature type="domain" description="3-hydroxyacyl-CoA dehydrogenase C-terminal" evidence="11">
    <location>
        <begin position="496"/>
        <end position="593"/>
    </location>
</feature>
<comment type="similarity">
    <text evidence="2">In the central section; belongs to the 3-hydroxyacyl-CoA dehydrogenase family.</text>
</comment>
<dbReference type="Gene3D" id="3.40.50.720">
    <property type="entry name" value="NAD(P)-binding Rossmann-like Domain"/>
    <property type="match status" value="1"/>
</dbReference>
<dbReference type="Pfam" id="PF02737">
    <property type="entry name" value="3HCDH_N"/>
    <property type="match status" value="1"/>
</dbReference>
<evidence type="ECO:0000256" key="10">
    <source>
        <dbReference type="ARBA" id="ARBA00049556"/>
    </source>
</evidence>
<dbReference type="Proteomes" id="UP000552757">
    <property type="component" value="Unassembled WGS sequence"/>
</dbReference>
<feature type="domain" description="3-hydroxyacyl-CoA dehydrogenase NAD binding" evidence="12">
    <location>
        <begin position="315"/>
        <end position="493"/>
    </location>
</feature>
<proteinExistence type="inferred from homology"/>
<evidence type="ECO:0000256" key="2">
    <source>
        <dbReference type="ARBA" id="ARBA00007005"/>
    </source>
</evidence>
<evidence type="ECO:0000256" key="7">
    <source>
        <dbReference type="ARBA" id="ARBA00023098"/>
    </source>
</evidence>
<comment type="catalytic activity">
    <reaction evidence="10">
        <text>a (3S)-3-hydroxyacyl-CoA + NAD(+) = a 3-oxoacyl-CoA + NADH + H(+)</text>
        <dbReference type="Rhea" id="RHEA:22432"/>
        <dbReference type="ChEBI" id="CHEBI:15378"/>
        <dbReference type="ChEBI" id="CHEBI:57318"/>
        <dbReference type="ChEBI" id="CHEBI:57540"/>
        <dbReference type="ChEBI" id="CHEBI:57945"/>
        <dbReference type="ChEBI" id="CHEBI:90726"/>
        <dbReference type="EC" id="1.1.1.35"/>
    </reaction>
</comment>
<keyword evidence="7" id="KW-0443">Lipid metabolism</keyword>
<protein>
    <submittedName>
        <fullName evidence="13">3-hydroxyacyl-CoA dehydrogenase/enoyl-CoA hydratase/3-hydroxybutyryl-CoA epimerase</fullName>
        <ecNumber evidence="13">1.1.1.35</ecNumber>
        <ecNumber evidence="13">4.2.1.17</ecNumber>
        <ecNumber evidence="13">5.1.2.3</ecNumber>
    </submittedName>
</protein>
<accession>A0A7W6GNN4</accession>
<evidence type="ECO:0000256" key="6">
    <source>
        <dbReference type="ARBA" id="ARBA00023027"/>
    </source>
</evidence>
<dbReference type="UniPathway" id="UPA00659"/>
<dbReference type="AlphaFoldDB" id="A0A7W6GNN4"/>
<dbReference type="EC" id="1.1.1.35" evidence="13"/>